<comment type="caution">
    <text evidence="1">The sequence shown here is derived from an EMBL/GenBank/DDBJ whole genome shotgun (WGS) entry which is preliminary data.</text>
</comment>
<accession>A0A1Y2HDE3</accession>
<organism evidence="1 2">
    <name type="scientific">Catenaria anguillulae PL171</name>
    <dbReference type="NCBI Taxonomy" id="765915"/>
    <lineage>
        <taxon>Eukaryota</taxon>
        <taxon>Fungi</taxon>
        <taxon>Fungi incertae sedis</taxon>
        <taxon>Blastocladiomycota</taxon>
        <taxon>Blastocladiomycetes</taxon>
        <taxon>Blastocladiales</taxon>
        <taxon>Catenariaceae</taxon>
        <taxon>Catenaria</taxon>
    </lineage>
</organism>
<name>A0A1Y2HDE3_9FUNG</name>
<dbReference type="Proteomes" id="UP000193411">
    <property type="component" value="Unassembled WGS sequence"/>
</dbReference>
<evidence type="ECO:0000313" key="1">
    <source>
        <dbReference type="EMBL" id="ORZ31723.1"/>
    </source>
</evidence>
<proteinExistence type="predicted"/>
<keyword evidence="2" id="KW-1185">Reference proteome</keyword>
<dbReference type="AlphaFoldDB" id="A0A1Y2HDE3"/>
<dbReference type="EMBL" id="MCFL01000056">
    <property type="protein sequence ID" value="ORZ31723.1"/>
    <property type="molecule type" value="Genomic_DNA"/>
</dbReference>
<sequence>MAQWAQPRPCWVSLLLKAACHKWTWRWARVASLWERIAQVQPQVWRVCLWAWWVHLRAWRPCVRVRVLVRAQWPLVAQGRGRARLAQGVESGWHQPQAFQ</sequence>
<gene>
    <name evidence="1" type="ORF">BCR44DRAFT_1441790</name>
</gene>
<protein>
    <submittedName>
        <fullName evidence="1">Uncharacterized protein</fullName>
    </submittedName>
</protein>
<reference evidence="1 2" key="1">
    <citation type="submission" date="2016-07" db="EMBL/GenBank/DDBJ databases">
        <title>Pervasive Adenine N6-methylation of Active Genes in Fungi.</title>
        <authorList>
            <consortium name="DOE Joint Genome Institute"/>
            <person name="Mondo S.J."/>
            <person name="Dannebaum R.O."/>
            <person name="Kuo R.C."/>
            <person name="Labutti K."/>
            <person name="Haridas S."/>
            <person name="Kuo A."/>
            <person name="Salamov A."/>
            <person name="Ahrendt S.R."/>
            <person name="Lipzen A."/>
            <person name="Sullivan W."/>
            <person name="Andreopoulos W.B."/>
            <person name="Clum A."/>
            <person name="Lindquist E."/>
            <person name="Daum C."/>
            <person name="Ramamoorthy G.K."/>
            <person name="Gryganskyi A."/>
            <person name="Culley D."/>
            <person name="Magnuson J.K."/>
            <person name="James T.Y."/>
            <person name="O'Malley M.A."/>
            <person name="Stajich J.E."/>
            <person name="Spatafora J.W."/>
            <person name="Visel A."/>
            <person name="Grigoriev I.V."/>
        </authorList>
    </citation>
    <scope>NUCLEOTIDE SEQUENCE [LARGE SCALE GENOMIC DNA]</scope>
    <source>
        <strain evidence="1 2">PL171</strain>
    </source>
</reference>
<evidence type="ECO:0000313" key="2">
    <source>
        <dbReference type="Proteomes" id="UP000193411"/>
    </source>
</evidence>